<accession>A0A4S8L7H5</accession>
<sequence length="504" mass="56848">MDQPVVSRIPPEVLEHIFLDCYHDHSVVPSITDAPFNISQTCSRWREVAVCVPRLWSSFAIIFSSGHSRPSLPVLQRWLYRSGFYPISFSLIYHEPVAYSVEIFASDLNRDLFKVLRTLVGHVDRWKSVYLDLSNIPYDAEFPSHLDHALSQAPSLPNLKDLEIRTFQVHPRHNNCSLIPSYLTWLSGLASSASSLESYSRYGDGYRNHLLSVPTGNLTTLYLERETEFGCLQSLKNSPCLVECHFSEILSDHEWNLPFSAVRTPKLRKLVLEPQEALFETLFPSLVAANLEHLEILVDLQSTRYQTQYMNPLLGLRSFLRESSCPLTTLILRPLLLSKSTLEDCLTVVSSTLTTFITSGFEKAHAKRTRQATWQPLNSTFCIGDSILERLTYTGEPGIVLCPHLETVVFHSCVNASEGKLGDFVESRWRADPEIGHAAQIKKVDVELFKSSSHADVEKLEGIFAEGLQGSVRMAPGIRLAIKEDGVVDRPPSNVPVLQRPSNW</sequence>
<protein>
    <submittedName>
        <fullName evidence="1">Uncharacterized protein</fullName>
    </submittedName>
</protein>
<evidence type="ECO:0000313" key="1">
    <source>
        <dbReference type="EMBL" id="THU84624.1"/>
    </source>
</evidence>
<dbReference type="AlphaFoldDB" id="A0A4S8L7H5"/>
<evidence type="ECO:0000313" key="2">
    <source>
        <dbReference type="Proteomes" id="UP000297245"/>
    </source>
</evidence>
<reference evidence="1 2" key="1">
    <citation type="journal article" date="2019" name="Nat. Ecol. Evol.">
        <title>Megaphylogeny resolves global patterns of mushroom evolution.</title>
        <authorList>
            <person name="Varga T."/>
            <person name="Krizsan K."/>
            <person name="Foldi C."/>
            <person name="Dima B."/>
            <person name="Sanchez-Garcia M."/>
            <person name="Sanchez-Ramirez S."/>
            <person name="Szollosi G.J."/>
            <person name="Szarkandi J.G."/>
            <person name="Papp V."/>
            <person name="Albert L."/>
            <person name="Andreopoulos W."/>
            <person name="Angelini C."/>
            <person name="Antonin V."/>
            <person name="Barry K.W."/>
            <person name="Bougher N.L."/>
            <person name="Buchanan P."/>
            <person name="Buyck B."/>
            <person name="Bense V."/>
            <person name="Catcheside P."/>
            <person name="Chovatia M."/>
            <person name="Cooper J."/>
            <person name="Damon W."/>
            <person name="Desjardin D."/>
            <person name="Finy P."/>
            <person name="Geml J."/>
            <person name="Haridas S."/>
            <person name="Hughes K."/>
            <person name="Justo A."/>
            <person name="Karasinski D."/>
            <person name="Kautmanova I."/>
            <person name="Kiss B."/>
            <person name="Kocsube S."/>
            <person name="Kotiranta H."/>
            <person name="LaButti K.M."/>
            <person name="Lechner B.E."/>
            <person name="Liimatainen K."/>
            <person name="Lipzen A."/>
            <person name="Lukacs Z."/>
            <person name="Mihaltcheva S."/>
            <person name="Morgado L.N."/>
            <person name="Niskanen T."/>
            <person name="Noordeloos M.E."/>
            <person name="Ohm R.A."/>
            <person name="Ortiz-Santana B."/>
            <person name="Ovrebo C."/>
            <person name="Racz N."/>
            <person name="Riley R."/>
            <person name="Savchenko A."/>
            <person name="Shiryaev A."/>
            <person name="Soop K."/>
            <person name="Spirin V."/>
            <person name="Szebenyi C."/>
            <person name="Tomsovsky M."/>
            <person name="Tulloss R.E."/>
            <person name="Uehling J."/>
            <person name="Grigoriev I.V."/>
            <person name="Vagvolgyi C."/>
            <person name="Papp T."/>
            <person name="Martin F.M."/>
            <person name="Miettinen O."/>
            <person name="Hibbett D.S."/>
            <person name="Nagy L.G."/>
        </authorList>
    </citation>
    <scope>NUCLEOTIDE SEQUENCE [LARGE SCALE GENOMIC DNA]</scope>
    <source>
        <strain evidence="1 2">CBS 962.96</strain>
    </source>
</reference>
<name>A0A4S8L7H5_DENBC</name>
<keyword evidence="2" id="KW-1185">Reference proteome</keyword>
<gene>
    <name evidence="1" type="ORF">K435DRAFT_870095</name>
</gene>
<dbReference type="Proteomes" id="UP000297245">
    <property type="component" value="Unassembled WGS sequence"/>
</dbReference>
<proteinExistence type="predicted"/>
<organism evidence="1 2">
    <name type="scientific">Dendrothele bispora (strain CBS 962.96)</name>
    <dbReference type="NCBI Taxonomy" id="1314807"/>
    <lineage>
        <taxon>Eukaryota</taxon>
        <taxon>Fungi</taxon>
        <taxon>Dikarya</taxon>
        <taxon>Basidiomycota</taxon>
        <taxon>Agaricomycotina</taxon>
        <taxon>Agaricomycetes</taxon>
        <taxon>Agaricomycetidae</taxon>
        <taxon>Agaricales</taxon>
        <taxon>Agaricales incertae sedis</taxon>
        <taxon>Dendrothele</taxon>
    </lineage>
</organism>
<dbReference type="OrthoDB" id="2919606at2759"/>
<dbReference type="EMBL" id="ML179589">
    <property type="protein sequence ID" value="THU84624.1"/>
    <property type="molecule type" value="Genomic_DNA"/>
</dbReference>